<feature type="region of interest" description="Disordered" evidence="1">
    <location>
        <begin position="22"/>
        <end position="89"/>
    </location>
</feature>
<reference evidence="2" key="2">
    <citation type="submission" date="2025-09" db="UniProtKB">
        <authorList>
            <consortium name="Ensembl"/>
        </authorList>
    </citation>
    <scope>IDENTIFICATION</scope>
</reference>
<sequence>MVSSGFVFLKAIVSQWRTSFYSNKQRPPLTGPNLSSLNLTPPAPASAFLSPCAGPTGAPSPPPRASIQLSDHSVKARDPLTPQPPAYPV</sequence>
<name>A0A9J8CL42_CYPCA</name>
<dbReference type="Ensembl" id="ENSCCRT00000137856.1">
    <property type="protein sequence ID" value="ENSCCRP00000166691.1"/>
    <property type="gene ID" value="ENSCCRG00000074909.1"/>
</dbReference>
<evidence type="ECO:0000313" key="3">
    <source>
        <dbReference type="Proteomes" id="UP001108240"/>
    </source>
</evidence>
<accession>A0A9J8CL42</accession>
<organism evidence="2 3">
    <name type="scientific">Cyprinus carpio carpio</name>
    <dbReference type="NCBI Taxonomy" id="630221"/>
    <lineage>
        <taxon>Eukaryota</taxon>
        <taxon>Metazoa</taxon>
        <taxon>Chordata</taxon>
        <taxon>Craniata</taxon>
        <taxon>Vertebrata</taxon>
        <taxon>Euteleostomi</taxon>
        <taxon>Actinopterygii</taxon>
        <taxon>Neopterygii</taxon>
        <taxon>Teleostei</taxon>
        <taxon>Ostariophysi</taxon>
        <taxon>Cypriniformes</taxon>
        <taxon>Cyprinidae</taxon>
        <taxon>Cyprininae</taxon>
        <taxon>Cyprinus</taxon>
    </lineage>
</organism>
<proteinExistence type="predicted"/>
<dbReference type="AlphaFoldDB" id="A0A9J8CL42"/>
<evidence type="ECO:0000313" key="2">
    <source>
        <dbReference type="Ensembl" id="ENSCCRP00000166691.1"/>
    </source>
</evidence>
<reference evidence="2" key="1">
    <citation type="submission" date="2025-08" db="UniProtKB">
        <authorList>
            <consortium name="Ensembl"/>
        </authorList>
    </citation>
    <scope>IDENTIFICATION</scope>
</reference>
<evidence type="ECO:0000256" key="1">
    <source>
        <dbReference type="SAM" id="MobiDB-lite"/>
    </source>
</evidence>
<dbReference type="Proteomes" id="UP001108240">
    <property type="component" value="Unplaced"/>
</dbReference>
<keyword evidence="3" id="KW-1185">Reference proteome</keyword>
<protein>
    <submittedName>
        <fullName evidence="2">Uncharacterized protein</fullName>
    </submittedName>
</protein>